<organism evidence="1 2">
    <name type="scientific">Aliiroseovarius halocynthiae</name>
    <dbReference type="NCBI Taxonomy" id="985055"/>
    <lineage>
        <taxon>Bacteria</taxon>
        <taxon>Pseudomonadati</taxon>
        <taxon>Pseudomonadota</taxon>
        <taxon>Alphaproteobacteria</taxon>
        <taxon>Rhodobacterales</taxon>
        <taxon>Paracoccaceae</taxon>
        <taxon>Aliiroseovarius</taxon>
    </lineage>
</organism>
<dbReference type="Proteomes" id="UP000315816">
    <property type="component" value="Unassembled WGS sequence"/>
</dbReference>
<comment type="caution">
    <text evidence="1">The sequence shown here is derived from an EMBL/GenBank/DDBJ whole genome shotgun (WGS) entry which is preliminary data.</text>
</comment>
<dbReference type="InterPro" id="IPR050708">
    <property type="entry name" value="T6SS_VgrG/RHS"/>
</dbReference>
<evidence type="ECO:0000313" key="2">
    <source>
        <dbReference type="Proteomes" id="UP000315816"/>
    </source>
</evidence>
<dbReference type="OrthoDB" id="7876417at2"/>
<accession>A0A545SLF1</accession>
<reference evidence="1 2" key="1">
    <citation type="submission" date="2019-06" db="EMBL/GenBank/DDBJ databases">
        <title>A novel species of marine bacteria.</title>
        <authorList>
            <person name="Wang Y."/>
        </authorList>
    </citation>
    <scope>NUCLEOTIDE SEQUENCE [LARGE SCALE GENOMIC DNA]</scope>
    <source>
        <strain evidence="1 2">MA1-10</strain>
    </source>
</reference>
<dbReference type="PRINTS" id="PR00394">
    <property type="entry name" value="RHSPROTEIN"/>
</dbReference>
<dbReference type="PANTHER" id="PTHR32305:SF15">
    <property type="entry name" value="PROTEIN RHSA-RELATED"/>
    <property type="match status" value="1"/>
</dbReference>
<name>A0A545SLF1_9RHOB</name>
<dbReference type="PANTHER" id="PTHR32305">
    <property type="match status" value="1"/>
</dbReference>
<protein>
    <submittedName>
        <fullName evidence="1">RHS repeat-associated core domain-containing protein</fullName>
    </submittedName>
</protein>
<gene>
    <name evidence="1" type="ORF">FIL88_15955</name>
</gene>
<sequence>MWQASYLPFGGVHTTTGDPINLRFPGQWLQSESGLHQNWMRDYDPTTGRYIQADPLGLIPGSSLYGYVYQNPMYWTDPTGECPICGQVLKQGIKKTLQKLRKRRLNKQLIKNGWVCHGTRRDHFENKNCPDDCPERVFAVHLDKRTAQELAKTAAPPHCRAFYGHFRCQKVKDVLKK</sequence>
<keyword evidence="2" id="KW-1185">Reference proteome</keyword>
<dbReference type="NCBIfam" id="TIGR03696">
    <property type="entry name" value="Rhs_assc_core"/>
    <property type="match status" value="1"/>
</dbReference>
<dbReference type="EMBL" id="VICH01000016">
    <property type="protein sequence ID" value="TQV65809.1"/>
    <property type="molecule type" value="Genomic_DNA"/>
</dbReference>
<dbReference type="AlphaFoldDB" id="A0A545SLF1"/>
<evidence type="ECO:0000313" key="1">
    <source>
        <dbReference type="EMBL" id="TQV65809.1"/>
    </source>
</evidence>
<proteinExistence type="predicted"/>
<dbReference type="InterPro" id="IPR022385">
    <property type="entry name" value="Rhs_assc_core"/>
</dbReference>
<dbReference type="Gene3D" id="2.180.10.10">
    <property type="entry name" value="RHS repeat-associated core"/>
    <property type="match status" value="1"/>
</dbReference>